<reference evidence="1 2" key="1">
    <citation type="journal article" date="2019" name="Nat. Ecol. Evol.">
        <title>Megaphylogeny resolves global patterns of mushroom evolution.</title>
        <authorList>
            <person name="Varga T."/>
            <person name="Krizsan K."/>
            <person name="Foldi C."/>
            <person name="Dima B."/>
            <person name="Sanchez-Garcia M."/>
            <person name="Sanchez-Ramirez S."/>
            <person name="Szollosi G.J."/>
            <person name="Szarkandi J.G."/>
            <person name="Papp V."/>
            <person name="Albert L."/>
            <person name="Andreopoulos W."/>
            <person name="Angelini C."/>
            <person name="Antonin V."/>
            <person name="Barry K.W."/>
            <person name="Bougher N.L."/>
            <person name="Buchanan P."/>
            <person name="Buyck B."/>
            <person name="Bense V."/>
            <person name="Catcheside P."/>
            <person name="Chovatia M."/>
            <person name="Cooper J."/>
            <person name="Damon W."/>
            <person name="Desjardin D."/>
            <person name="Finy P."/>
            <person name="Geml J."/>
            <person name="Haridas S."/>
            <person name="Hughes K."/>
            <person name="Justo A."/>
            <person name="Karasinski D."/>
            <person name="Kautmanova I."/>
            <person name="Kiss B."/>
            <person name="Kocsube S."/>
            <person name="Kotiranta H."/>
            <person name="LaButti K.M."/>
            <person name="Lechner B.E."/>
            <person name="Liimatainen K."/>
            <person name="Lipzen A."/>
            <person name="Lukacs Z."/>
            <person name="Mihaltcheva S."/>
            <person name="Morgado L.N."/>
            <person name="Niskanen T."/>
            <person name="Noordeloos M.E."/>
            <person name="Ohm R.A."/>
            <person name="Ortiz-Santana B."/>
            <person name="Ovrebo C."/>
            <person name="Racz N."/>
            <person name="Riley R."/>
            <person name="Savchenko A."/>
            <person name="Shiryaev A."/>
            <person name="Soop K."/>
            <person name="Spirin V."/>
            <person name="Szebenyi C."/>
            <person name="Tomsovsky M."/>
            <person name="Tulloss R.E."/>
            <person name="Uehling J."/>
            <person name="Grigoriev I.V."/>
            <person name="Vagvolgyi C."/>
            <person name="Papp T."/>
            <person name="Martin F.M."/>
            <person name="Miettinen O."/>
            <person name="Hibbett D.S."/>
            <person name="Nagy L.G."/>
        </authorList>
    </citation>
    <scope>NUCLEOTIDE SEQUENCE [LARGE SCALE GENOMIC DNA]</scope>
    <source>
        <strain evidence="1 2">OMC1185</strain>
    </source>
</reference>
<accession>A0A5C3MMN6</accession>
<dbReference type="Proteomes" id="UP000305948">
    <property type="component" value="Unassembled WGS sequence"/>
</dbReference>
<sequence>MLLLTLSSLTRPHLDVLIHHDAHIAMQDLLLPATGMKYCSHAGHHIRNIKEMGDMVEDVLKTATAAACVFGYNGDHLPDLTFGTNDAAYLLDRDSSQFCDIRTVAWNDANGSASTTTMVIVCIAPGALTESDWASFCTGRVFPDRLFDYLPMYQESGDSLEGTPVNRKGRKVNRDRWTNWQRVWAITYKACRELYCSRFAVTTYQRWTFGEFKQGMETAVITPFVNASSESPDRPRLLPLLVHHCQLSRGERKANGMIDFHGILCHTCRAEALFSVADLEYHRLHPDQVAEDESLEQK</sequence>
<dbReference type="AlphaFoldDB" id="A0A5C3MMN6"/>
<name>A0A5C3MMN6_9AGAM</name>
<protein>
    <submittedName>
        <fullName evidence="1">Uncharacterized protein</fullName>
    </submittedName>
</protein>
<keyword evidence="2" id="KW-1185">Reference proteome</keyword>
<evidence type="ECO:0000313" key="2">
    <source>
        <dbReference type="Proteomes" id="UP000305948"/>
    </source>
</evidence>
<dbReference type="EMBL" id="ML213549">
    <property type="protein sequence ID" value="TFK45258.1"/>
    <property type="molecule type" value="Genomic_DNA"/>
</dbReference>
<organism evidence="1 2">
    <name type="scientific">Heliocybe sulcata</name>
    <dbReference type="NCBI Taxonomy" id="5364"/>
    <lineage>
        <taxon>Eukaryota</taxon>
        <taxon>Fungi</taxon>
        <taxon>Dikarya</taxon>
        <taxon>Basidiomycota</taxon>
        <taxon>Agaricomycotina</taxon>
        <taxon>Agaricomycetes</taxon>
        <taxon>Gloeophyllales</taxon>
        <taxon>Gloeophyllaceae</taxon>
        <taxon>Heliocybe</taxon>
    </lineage>
</organism>
<proteinExistence type="predicted"/>
<evidence type="ECO:0000313" key="1">
    <source>
        <dbReference type="EMBL" id="TFK45258.1"/>
    </source>
</evidence>
<gene>
    <name evidence="1" type="ORF">OE88DRAFT_1231493</name>
</gene>